<dbReference type="InterPro" id="IPR029036">
    <property type="entry name" value="P5CR_dimer"/>
</dbReference>
<protein>
    <recommendedName>
        <fullName evidence="6 7">Pyrroline-5-carboxylate reductase</fullName>
        <shortName evidence="6">P5C reductase</shortName>
        <shortName evidence="6">P5CR</shortName>
        <ecNumber evidence="6 7">1.5.1.2</ecNumber>
    </recommendedName>
    <alternativeName>
        <fullName evidence="6">PCA reductase</fullName>
    </alternativeName>
</protein>
<dbReference type="AlphaFoldDB" id="A0AAW6B827"/>
<feature type="domain" description="Pyrroline-5-carboxylate reductase dimerisation" evidence="10">
    <location>
        <begin position="157"/>
        <end position="256"/>
    </location>
</feature>
<dbReference type="InterPro" id="IPR000304">
    <property type="entry name" value="Pyrroline-COOH_reductase"/>
</dbReference>
<dbReference type="Pfam" id="PF03807">
    <property type="entry name" value="F420_oxidored"/>
    <property type="match status" value="1"/>
</dbReference>
<accession>A0AAW6B827</accession>
<evidence type="ECO:0000256" key="5">
    <source>
        <dbReference type="ARBA" id="ARBA00058118"/>
    </source>
</evidence>
<evidence type="ECO:0000256" key="8">
    <source>
        <dbReference type="RuleBase" id="RU003903"/>
    </source>
</evidence>
<evidence type="ECO:0000256" key="7">
    <source>
        <dbReference type="NCBIfam" id="TIGR00112"/>
    </source>
</evidence>
<dbReference type="PIRSF" id="PIRSF000193">
    <property type="entry name" value="Pyrrol-5-carb_rd"/>
    <property type="match status" value="1"/>
</dbReference>
<keyword evidence="2 6" id="KW-0641">Proline biosynthesis</keyword>
<dbReference type="Pfam" id="PF14748">
    <property type="entry name" value="P5CR_dimer"/>
    <property type="match status" value="1"/>
</dbReference>
<feature type="domain" description="Pyrroline-5-carboxylate reductase catalytic N-terminal" evidence="9">
    <location>
        <begin position="3"/>
        <end position="95"/>
    </location>
</feature>
<comment type="catalytic activity">
    <reaction evidence="6 8">
        <text>L-proline + NADP(+) = (S)-1-pyrroline-5-carboxylate + NADPH + 2 H(+)</text>
        <dbReference type="Rhea" id="RHEA:14109"/>
        <dbReference type="ChEBI" id="CHEBI:15378"/>
        <dbReference type="ChEBI" id="CHEBI:17388"/>
        <dbReference type="ChEBI" id="CHEBI:57783"/>
        <dbReference type="ChEBI" id="CHEBI:58349"/>
        <dbReference type="ChEBI" id="CHEBI:60039"/>
        <dbReference type="EC" id="1.5.1.2"/>
    </reaction>
</comment>
<dbReference type="SUPFAM" id="SSF48179">
    <property type="entry name" value="6-phosphogluconate dehydrogenase C-terminal domain-like"/>
    <property type="match status" value="1"/>
</dbReference>
<comment type="similarity">
    <text evidence="1 6 8">Belongs to the pyrroline-5-carboxylate reductase family.</text>
</comment>
<evidence type="ECO:0000256" key="4">
    <source>
        <dbReference type="ARBA" id="ARBA00023002"/>
    </source>
</evidence>
<dbReference type="Proteomes" id="UP001141961">
    <property type="component" value="Unassembled WGS sequence"/>
</dbReference>
<gene>
    <name evidence="6 11" type="primary">proC</name>
    <name evidence="11" type="ORF">ODV14_02340</name>
</gene>
<evidence type="ECO:0000256" key="6">
    <source>
        <dbReference type="HAMAP-Rule" id="MF_01925"/>
    </source>
</evidence>
<dbReference type="HAMAP" id="MF_01925">
    <property type="entry name" value="P5C_reductase"/>
    <property type="match status" value="1"/>
</dbReference>
<reference evidence="11" key="1">
    <citation type="journal article" date="2022" name="Microorganisms">
        <title>Antibiotic Susceptibility, Resistance Gene Determinants and Corresponding Genomic Regions in Lactobacillus amylovorus Isolates Derived from Wild Boars and Domestic Pigs.</title>
        <authorList>
            <person name="Moravkova M."/>
            <person name="Kostovova I."/>
            <person name="Kavanova K."/>
            <person name="Pechar R."/>
            <person name="Stanek S."/>
            <person name="Brychta A."/>
            <person name="Zeman M."/>
            <person name="Kubasova T."/>
        </authorList>
    </citation>
    <scope>NUCLEOTIDE SEQUENCE</scope>
    <source>
        <strain evidence="11">M597B</strain>
    </source>
</reference>
<keyword evidence="4 6" id="KW-0560">Oxidoreductase</keyword>
<dbReference type="RefSeq" id="WP_233994557.1">
    <property type="nucleotide sequence ID" value="NZ_JAOTHC010000005.1"/>
</dbReference>
<dbReference type="GO" id="GO:0055129">
    <property type="term" value="P:L-proline biosynthetic process"/>
    <property type="evidence" value="ECO:0007669"/>
    <property type="project" value="UniProtKB-UniRule"/>
</dbReference>
<name>A0AAW6B827_LACAM</name>
<evidence type="ECO:0000313" key="11">
    <source>
        <dbReference type="EMBL" id="MDB6246195.1"/>
    </source>
</evidence>
<dbReference type="InterPro" id="IPR053790">
    <property type="entry name" value="P5CR-like_CS"/>
</dbReference>
<evidence type="ECO:0000256" key="3">
    <source>
        <dbReference type="ARBA" id="ARBA00022857"/>
    </source>
</evidence>
<dbReference type="GO" id="GO:0004735">
    <property type="term" value="F:pyrroline-5-carboxylate reductase activity"/>
    <property type="evidence" value="ECO:0007669"/>
    <property type="project" value="UniProtKB-UniRule"/>
</dbReference>
<dbReference type="PANTHER" id="PTHR11645:SF0">
    <property type="entry name" value="PYRROLINE-5-CARBOXYLATE REDUCTASE 3"/>
    <property type="match status" value="1"/>
</dbReference>
<sequence length="257" mass="27313">MTKVAVVGVGHMGSAIIKGLKHNPKNHIIAENPVNLRVSKLAKELEFELVNTLADLVEKNPEIVILTTPANITLDLVPELMNLDNDTIILSAAAGIEYKKIKDILPNHTVARIIPNIPVVNNAGTIGLFIPETVDQHKRQFIVDFLSQLGDVIPVKEDQLSIVGTIGGCGPAFVDVFLDALGDAGVLNGLPRDLANTLAASMVKGSASLAYESKTAPAILRDQVCSPGGTTIQGVASLEQNSFRYAVIDAVNKANKN</sequence>
<dbReference type="Gene3D" id="1.10.3730.10">
    <property type="entry name" value="ProC C-terminal domain-like"/>
    <property type="match status" value="1"/>
</dbReference>
<evidence type="ECO:0000259" key="10">
    <source>
        <dbReference type="Pfam" id="PF14748"/>
    </source>
</evidence>
<comment type="caution">
    <text evidence="11">The sequence shown here is derived from an EMBL/GenBank/DDBJ whole genome shotgun (WGS) entry which is preliminary data.</text>
</comment>
<dbReference type="PANTHER" id="PTHR11645">
    <property type="entry name" value="PYRROLINE-5-CARBOXYLATE REDUCTASE"/>
    <property type="match status" value="1"/>
</dbReference>
<dbReference type="NCBIfam" id="TIGR00112">
    <property type="entry name" value="proC"/>
    <property type="match status" value="1"/>
</dbReference>
<dbReference type="PROSITE" id="PS00521">
    <property type="entry name" value="P5CR"/>
    <property type="match status" value="1"/>
</dbReference>
<keyword evidence="6 8" id="KW-0028">Amino-acid biosynthesis</keyword>
<dbReference type="EMBL" id="JAOTHD010000004">
    <property type="protein sequence ID" value="MDB6246195.1"/>
    <property type="molecule type" value="Genomic_DNA"/>
</dbReference>
<dbReference type="SUPFAM" id="SSF51735">
    <property type="entry name" value="NAD(P)-binding Rossmann-fold domains"/>
    <property type="match status" value="1"/>
</dbReference>
<dbReference type="InterPro" id="IPR036291">
    <property type="entry name" value="NAD(P)-bd_dom_sf"/>
</dbReference>
<keyword evidence="3 6" id="KW-0521">NADP</keyword>
<dbReference type="FunFam" id="1.10.3730.10:FF:000001">
    <property type="entry name" value="Pyrroline-5-carboxylate reductase"/>
    <property type="match status" value="1"/>
</dbReference>
<reference evidence="11" key="2">
    <citation type="submission" date="2022-10" db="EMBL/GenBank/DDBJ databases">
        <authorList>
            <person name="Kostovova I."/>
            <person name="Moravkova M."/>
            <person name="Pechar R."/>
        </authorList>
    </citation>
    <scope>NUCLEOTIDE SEQUENCE</scope>
    <source>
        <strain evidence="11">M597B</strain>
    </source>
</reference>
<evidence type="ECO:0000259" key="9">
    <source>
        <dbReference type="Pfam" id="PF03807"/>
    </source>
</evidence>
<comment type="function">
    <text evidence="5 6">Catalyzes the reduction of 1-pyrroline-5-carboxylate (PCA) to L-proline.</text>
</comment>
<comment type="subcellular location">
    <subcellularLocation>
        <location evidence="6">Cytoplasm</location>
    </subcellularLocation>
</comment>
<dbReference type="InterPro" id="IPR028939">
    <property type="entry name" value="P5C_Rdtase_cat_N"/>
</dbReference>
<evidence type="ECO:0000256" key="2">
    <source>
        <dbReference type="ARBA" id="ARBA00022650"/>
    </source>
</evidence>
<dbReference type="Gene3D" id="3.40.50.720">
    <property type="entry name" value="NAD(P)-binding Rossmann-like Domain"/>
    <property type="match status" value="1"/>
</dbReference>
<comment type="catalytic activity">
    <reaction evidence="6">
        <text>L-proline + NAD(+) = (S)-1-pyrroline-5-carboxylate + NADH + 2 H(+)</text>
        <dbReference type="Rhea" id="RHEA:14105"/>
        <dbReference type="ChEBI" id="CHEBI:15378"/>
        <dbReference type="ChEBI" id="CHEBI:17388"/>
        <dbReference type="ChEBI" id="CHEBI:57540"/>
        <dbReference type="ChEBI" id="CHEBI:57945"/>
        <dbReference type="ChEBI" id="CHEBI:60039"/>
        <dbReference type="EC" id="1.5.1.2"/>
    </reaction>
</comment>
<evidence type="ECO:0000313" key="12">
    <source>
        <dbReference type="Proteomes" id="UP001141961"/>
    </source>
</evidence>
<evidence type="ECO:0000256" key="1">
    <source>
        <dbReference type="ARBA" id="ARBA00005525"/>
    </source>
</evidence>
<proteinExistence type="inferred from homology"/>
<dbReference type="EC" id="1.5.1.2" evidence="6 7"/>
<keyword evidence="6" id="KW-0963">Cytoplasm</keyword>
<dbReference type="InterPro" id="IPR008927">
    <property type="entry name" value="6-PGluconate_DH-like_C_sf"/>
</dbReference>
<dbReference type="GO" id="GO:0005737">
    <property type="term" value="C:cytoplasm"/>
    <property type="evidence" value="ECO:0007669"/>
    <property type="project" value="UniProtKB-SubCell"/>
</dbReference>
<organism evidence="11 12">
    <name type="scientific">Lactobacillus amylovorus</name>
    <dbReference type="NCBI Taxonomy" id="1604"/>
    <lineage>
        <taxon>Bacteria</taxon>
        <taxon>Bacillati</taxon>
        <taxon>Bacillota</taxon>
        <taxon>Bacilli</taxon>
        <taxon>Lactobacillales</taxon>
        <taxon>Lactobacillaceae</taxon>
        <taxon>Lactobacillus</taxon>
    </lineage>
</organism>
<comment type="pathway">
    <text evidence="6 8">Amino-acid biosynthesis; L-proline biosynthesis; L-proline from L-glutamate 5-semialdehyde: step 1/1.</text>
</comment>